<organism evidence="21 22">
    <name type="scientific">Penicillium digitatum</name>
    <name type="common">Green mold</name>
    <dbReference type="NCBI Taxonomy" id="36651"/>
    <lineage>
        <taxon>Eukaryota</taxon>
        <taxon>Fungi</taxon>
        <taxon>Dikarya</taxon>
        <taxon>Ascomycota</taxon>
        <taxon>Pezizomycotina</taxon>
        <taxon>Eurotiomycetes</taxon>
        <taxon>Eurotiomycetidae</taxon>
        <taxon>Eurotiales</taxon>
        <taxon>Aspergillaceae</taxon>
        <taxon>Penicillium</taxon>
    </lineage>
</organism>
<evidence type="ECO:0000256" key="1">
    <source>
        <dbReference type="ARBA" id="ARBA00001974"/>
    </source>
</evidence>
<dbReference type="PIRSF" id="PIRSF000137">
    <property type="entry name" value="Alcohol_oxidase"/>
    <property type="match status" value="1"/>
</dbReference>
<evidence type="ECO:0000256" key="14">
    <source>
        <dbReference type="ARBA" id="ARBA00049722"/>
    </source>
</evidence>
<keyword evidence="12" id="KW-0560">Oxidoreductase</keyword>
<dbReference type="Gene3D" id="3.50.50.60">
    <property type="entry name" value="FAD/NAD(P)-binding domain"/>
    <property type="match status" value="1"/>
</dbReference>
<gene>
    <name evidence="21" type="ORF">Pdw03_7798</name>
</gene>
<dbReference type="InterPro" id="IPR027424">
    <property type="entry name" value="Glucose_Oxidase_domain_2"/>
</dbReference>
<accession>A0A7T7BL87</accession>
<comment type="subunit">
    <text evidence="6">Homodimer.</text>
</comment>
<evidence type="ECO:0000256" key="7">
    <source>
        <dbReference type="ARBA" id="ARBA00022490"/>
    </source>
</evidence>
<evidence type="ECO:0000256" key="12">
    <source>
        <dbReference type="ARBA" id="ARBA00023002"/>
    </source>
</evidence>
<evidence type="ECO:0000256" key="17">
    <source>
        <dbReference type="RuleBase" id="RU003968"/>
    </source>
</evidence>
<keyword evidence="9" id="KW-0272">Extracellular matrix</keyword>
<dbReference type="PROSITE" id="PS00624">
    <property type="entry name" value="GMC_OXRED_2"/>
    <property type="match status" value="1"/>
</dbReference>
<dbReference type="AlphaFoldDB" id="A0A7T7BL87"/>
<feature type="active site" description="Proton acceptor" evidence="15">
    <location>
        <position position="574"/>
    </location>
</feature>
<feature type="signal peptide" evidence="18">
    <location>
        <begin position="1"/>
        <end position="15"/>
    </location>
</feature>
<evidence type="ECO:0000256" key="8">
    <source>
        <dbReference type="ARBA" id="ARBA00022512"/>
    </source>
</evidence>
<dbReference type="InterPro" id="IPR012132">
    <property type="entry name" value="GMC_OxRdtase"/>
</dbReference>
<dbReference type="InterPro" id="IPR000172">
    <property type="entry name" value="GMC_OxRdtase_N"/>
</dbReference>
<dbReference type="PROSITE" id="PS00623">
    <property type="entry name" value="GMC_OXRED_1"/>
    <property type="match status" value="1"/>
</dbReference>
<dbReference type="InterPro" id="IPR036188">
    <property type="entry name" value="FAD/NAD-bd_sf"/>
</dbReference>
<reference evidence="21 22" key="1">
    <citation type="submission" date="2020-08" db="EMBL/GenBank/DDBJ databases">
        <title>The completed genome sequence of the pathogenic ascomycete fungus Penicillium digitatum.</title>
        <authorList>
            <person name="Wang M."/>
        </authorList>
    </citation>
    <scope>NUCLEOTIDE SEQUENCE [LARGE SCALE GENOMIC DNA]</scope>
    <source>
        <strain evidence="21 22">PdW03</strain>
    </source>
</reference>
<evidence type="ECO:0000313" key="22">
    <source>
        <dbReference type="Proteomes" id="UP000595662"/>
    </source>
</evidence>
<keyword evidence="9" id="KW-0964">Secreted</keyword>
<dbReference type="OMA" id="LQDQMNN"/>
<dbReference type="SUPFAM" id="SSF54373">
    <property type="entry name" value="FAD-linked reductases, C-terminal domain"/>
    <property type="match status" value="1"/>
</dbReference>
<feature type="domain" description="Glucose-methanol-choline oxidoreductase N-terminal" evidence="19">
    <location>
        <begin position="106"/>
        <end position="129"/>
    </location>
</feature>
<comment type="cofactor">
    <cofactor evidence="1 16">
        <name>FAD</name>
        <dbReference type="ChEBI" id="CHEBI:57692"/>
    </cofactor>
</comment>
<dbReference type="Pfam" id="PF05199">
    <property type="entry name" value="GMC_oxred_C"/>
    <property type="match status" value="1"/>
</dbReference>
<dbReference type="Gene3D" id="3.30.560.10">
    <property type="entry name" value="Glucose Oxidase, domain 3"/>
    <property type="match status" value="1"/>
</dbReference>
<evidence type="ECO:0000256" key="5">
    <source>
        <dbReference type="ARBA" id="ARBA00010790"/>
    </source>
</evidence>
<feature type="active site" description="Proton donor" evidence="15">
    <location>
        <position position="531"/>
    </location>
</feature>
<evidence type="ECO:0000259" key="19">
    <source>
        <dbReference type="PROSITE" id="PS00623"/>
    </source>
</evidence>
<evidence type="ECO:0000256" key="16">
    <source>
        <dbReference type="PIRSR" id="PIRSR000137-2"/>
    </source>
</evidence>
<evidence type="ECO:0000256" key="6">
    <source>
        <dbReference type="ARBA" id="ARBA00011738"/>
    </source>
</evidence>
<dbReference type="Gene3D" id="4.10.450.10">
    <property type="entry name" value="Glucose Oxidase, domain 2"/>
    <property type="match status" value="1"/>
</dbReference>
<dbReference type="EMBL" id="CP060776">
    <property type="protein sequence ID" value="QQK43897.1"/>
    <property type="molecule type" value="Genomic_DNA"/>
</dbReference>
<evidence type="ECO:0000256" key="10">
    <source>
        <dbReference type="ARBA" id="ARBA00022630"/>
    </source>
</evidence>
<evidence type="ECO:0000256" key="3">
    <source>
        <dbReference type="ARBA" id="ARBA00004496"/>
    </source>
</evidence>
<feature type="binding site" evidence="16">
    <location>
        <position position="112"/>
    </location>
    <ligand>
        <name>FAD</name>
        <dbReference type="ChEBI" id="CHEBI:57692"/>
    </ligand>
</feature>
<feature type="binding site" evidence="16">
    <location>
        <begin position="38"/>
        <end position="39"/>
    </location>
    <ligand>
        <name>FAD</name>
        <dbReference type="ChEBI" id="CHEBI:57692"/>
    </ligand>
</feature>
<dbReference type="GeneID" id="26234034"/>
<dbReference type="PANTHER" id="PTHR11552">
    <property type="entry name" value="GLUCOSE-METHANOL-CHOLINE GMC OXIDOREDUCTASE"/>
    <property type="match status" value="1"/>
</dbReference>
<comment type="catalytic activity">
    <reaction evidence="13">
        <text>beta-D-glucose + O2 = D-glucono-1,5-lactone + H2O2</text>
        <dbReference type="Rhea" id="RHEA:11428"/>
        <dbReference type="ChEBI" id="CHEBI:15379"/>
        <dbReference type="ChEBI" id="CHEBI:15903"/>
        <dbReference type="ChEBI" id="CHEBI:16217"/>
        <dbReference type="ChEBI" id="CHEBI:16240"/>
        <dbReference type="EC" id="1.1.3.4"/>
    </reaction>
    <physiologicalReaction direction="left-to-right" evidence="13">
        <dbReference type="Rhea" id="RHEA:11429"/>
    </physiologicalReaction>
</comment>
<dbReference type="Pfam" id="PF00732">
    <property type="entry name" value="GMC_oxred_N"/>
    <property type="match status" value="1"/>
</dbReference>
<dbReference type="EC" id="1.1.3.4" evidence="14"/>
<evidence type="ECO:0000256" key="2">
    <source>
        <dbReference type="ARBA" id="ARBA00004191"/>
    </source>
</evidence>
<feature type="domain" description="Glucose-methanol-choline oxidoreductase N-terminal" evidence="20">
    <location>
        <begin position="301"/>
        <end position="315"/>
    </location>
</feature>
<proteinExistence type="inferred from homology"/>
<evidence type="ECO:0000256" key="13">
    <source>
        <dbReference type="ARBA" id="ARBA00049435"/>
    </source>
</evidence>
<dbReference type="Proteomes" id="UP000595662">
    <property type="component" value="Chromosome 3"/>
</dbReference>
<dbReference type="KEGG" id="pdp:PDIP_57180"/>
<dbReference type="GO" id="GO:0046562">
    <property type="term" value="F:beta-D-glucose oxidase activity"/>
    <property type="evidence" value="ECO:0007669"/>
    <property type="project" value="UniProtKB-EC"/>
</dbReference>
<keyword evidence="18" id="KW-0732">Signal</keyword>
<evidence type="ECO:0000256" key="4">
    <source>
        <dbReference type="ARBA" id="ARBA00004498"/>
    </source>
</evidence>
<protein>
    <recommendedName>
        <fullName evidence="14">glucose oxidase</fullName>
        <ecNumber evidence="14">1.1.3.4</ecNumber>
    </recommendedName>
</protein>
<evidence type="ECO:0000256" key="18">
    <source>
        <dbReference type="SAM" id="SignalP"/>
    </source>
</evidence>
<dbReference type="VEuPathDB" id="FungiDB:PDIP_57180"/>
<keyword evidence="7" id="KW-0963">Cytoplasm</keyword>
<evidence type="ECO:0000256" key="9">
    <source>
        <dbReference type="ARBA" id="ARBA00022530"/>
    </source>
</evidence>
<dbReference type="InterPro" id="IPR007867">
    <property type="entry name" value="GMC_OxRtase_C"/>
</dbReference>
<dbReference type="GO" id="GO:0050660">
    <property type="term" value="F:flavin adenine dinucleotide binding"/>
    <property type="evidence" value="ECO:0007669"/>
    <property type="project" value="InterPro"/>
</dbReference>
<evidence type="ECO:0000256" key="11">
    <source>
        <dbReference type="ARBA" id="ARBA00022827"/>
    </source>
</evidence>
<evidence type="ECO:0000313" key="21">
    <source>
        <dbReference type="EMBL" id="QQK43897.1"/>
    </source>
</evidence>
<sequence>MRSLIGLALLPLAVAVPHASHKSESDSTYDYIIVGGGTSGLVVANRLSEQKDTTVLVIEAGGSVYNNPNVTDTLGYGKAFGTDIDWAYGTTAQEYAGGFSQIVRAGKALGGTSTINGMAYLRAQAAQIDAWETIGNKGWNWKTLLPYFKKSEQLQDPTKYPFLDGSGVAFDPAYHGFTGPLKVGWSSVQLNDGLAQTLNATYQNLDVPVPYNRDANTGDMVGYSLYPKTVNSDLNIREDAARAYYYPYQNRTNLHVWLNTHANKLTWKEGHEATADGVEVTLSSGKKTVVKATREVILAAGALRSPVLLELSGVGNPDILSKHGIETKINLPTVGENLQDQMNNGLKFESKKTYGTNKSASYVAYPSANQLFPNSTALGAELLRKLPAYAAQVASANGNNTNARDIYRFFKIQWDLIFKDEIPVAEILLSASGASYSSEYWGSVPFSRGSIHISSADPTAPAIIDPKYFMLDFDLHAQAQAARFIREIFQTKPFADMTGAETTPGLSTIAAGADDEAWSKFIYSKYRSNYHPITTAGMLPKELGGVVDTSLKVYGTSNVRVVDASVMPFQVCGHLQSTVYAVAERAADIIKGQL</sequence>
<dbReference type="PANTHER" id="PTHR11552:SF201">
    <property type="entry name" value="GLUCOSE-METHANOL-CHOLINE OXIDOREDUCTASE N-TERMINAL DOMAIN-CONTAINING PROTEIN"/>
    <property type="match status" value="1"/>
</dbReference>
<feature type="chain" id="PRO_5030655821" description="glucose oxidase" evidence="18">
    <location>
        <begin position="16"/>
        <end position="594"/>
    </location>
</feature>
<dbReference type="SUPFAM" id="SSF51905">
    <property type="entry name" value="FAD/NAD(P)-binding domain"/>
    <property type="match status" value="1"/>
</dbReference>
<keyword evidence="8" id="KW-0134">Cell wall</keyword>
<comment type="similarity">
    <text evidence="5 17">Belongs to the GMC oxidoreductase family.</text>
</comment>
<comment type="subcellular location">
    <subcellularLocation>
        <location evidence="3">Cytoplasm</location>
    </subcellularLocation>
    <subcellularLocation>
        <location evidence="2">Secreted</location>
        <location evidence="2">Cell wall</location>
    </subcellularLocation>
    <subcellularLocation>
        <location evidence="4">Secreted</location>
        <location evidence="4">Extracellular space</location>
        <location evidence="4">Extracellular matrix</location>
    </subcellularLocation>
</comment>
<evidence type="ECO:0000259" key="20">
    <source>
        <dbReference type="PROSITE" id="PS00624"/>
    </source>
</evidence>
<name>A0A7T7BL87_PENDI</name>
<evidence type="ECO:0000256" key="15">
    <source>
        <dbReference type="PIRSR" id="PIRSR000137-1"/>
    </source>
</evidence>
<keyword evidence="11 16" id="KW-0274">FAD</keyword>
<keyword evidence="10 17" id="KW-0285">Flavoprotein</keyword>
<dbReference type="GO" id="GO:0005737">
    <property type="term" value="C:cytoplasm"/>
    <property type="evidence" value="ECO:0007669"/>
    <property type="project" value="UniProtKB-SubCell"/>
</dbReference>
<dbReference type="RefSeq" id="XP_014532944.1">
    <property type="nucleotide sequence ID" value="XM_014677458.1"/>
</dbReference>